<feature type="repeat" description="WD" evidence="6">
    <location>
        <begin position="323"/>
        <end position="364"/>
    </location>
</feature>
<organism evidence="8 9">
    <name type="scientific">Daphnia pulex</name>
    <name type="common">Water flea</name>
    <dbReference type="NCBI Taxonomy" id="6669"/>
    <lineage>
        <taxon>Eukaryota</taxon>
        <taxon>Metazoa</taxon>
        <taxon>Ecdysozoa</taxon>
        <taxon>Arthropoda</taxon>
        <taxon>Crustacea</taxon>
        <taxon>Branchiopoda</taxon>
        <taxon>Diplostraca</taxon>
        <taxon>Cladocera</taxon>
        <taxon>Anomopoda</taxon>
        <taxon>Daphniidae</taxon>
        <taxon>Daphnia</taxon>
    </lineage>
</organism>
<evidence type="ECO:0000313" key="9">
    <source>
        <dbReference type="Proteomes" id="UP000000305"/>
    </source>
</evidence>
<dbReference type="AlphaFoldDB" id="E9GF06"/>
<dbReference type="FunFam" id="2.130.10.10:FF:001049">
    <property type="entry name" value="CG1109"/>
    <property type="match status" value="1"/>
</dbReference>
<dbReference type="PRINTS" id="PR00320">
    <property type="entry name" value="GPROTEINBRPT"/>
</dbReference>
<dbReference type="PROSITE" id="PS50082">
    <property type="entry name" value="WD_REPEATS_2"/>
    <property type="match status" value="7"/>
</dbReference>
<feature type="compositionally biased region" description="Polar residues" evidence="7">
    <location>
        <begin position="13"/>
        <end position="39"/>
    </location>
</feature>
<evidence type="ECO:0000313" key="8">
    <source>
        <dbReference type="EMBL" id="EFX81923.1"/>
    </source>
</evidence>
<comment type="subcellular location">
    <subcellularLocation>
        <location evidence="1">Nucleus</location>
    </subcellularLocation>
</comment>
<dbReference type="FunCoup" id="E9GF06">
    <property type="interactions" value="782"/>
</dbReference>
<evidence type="ECO:0000256" key="3">
    <source>
        <dbReference type="ARBA" id="ARBA00022664"/>
    </source>
</evidence>
<gene>
    <name evidence="8" type="ORF">DAPPUDRAFT_195849</name>
</gene>
<dbReference type="STRING" id="6669.E9GF06"/>
<evidence type="ECO:0000256" key="1">
    <source>
        <dbReference type="ARBA" id="ARBA00004123"/>
    </source>
</evidence>
<dbReference type="OMA" id="CITTKFV"/>
<evidence type="ECO:0000256" key="5">
    <source>
        <dbReference type="ARBA" id="ARBA00023242"/>
    </source>
</evidence>
<dbReference type="InterPro" id="IPR045245">
    <property type="entry name" value="Pfs2-like"/>
</dbReference>
<dbReference type="HOGENOM" id="CLU_000288_77_3_1"/>
<reference evidence="8 9" key="1">
    <citation type="journal article" date="2011" name="Science">
        <title>The ecoresponsive genome of Daphnia pulex.</title>
        <authorList>
            <person name="Colbourne J.K."/>
            <person name="Pfrender M.E."/>
            <person name="Gilbert D."/>
            <person name="Thomas W.K."/>
            <person name="Tucker A."/>
            <person name="Oakley T.H."/>
            <person name="Tokishita S."/>
            <person name="Aerts A."/>
            <person name="Arnold G.J."/>
            <person name="Basu M.K."/>
            <person name="Bauer D.J."/>
            <person name="Caceres C.E."/>
            <person name="Carmel L."/>
            <person name="Casola C."/>
            <person name="Choi J.H."/>
            <person name="Detter J.C."/>
            <person name="Dong Q."/>
            <person name="Dusheyko S."/>
            <person name="Eads B.D."/>
            <person name="Frohlich T."/>
            <person name="Geiler-Samerotte K.A."/>
            <person name="Gerlach D."/>
            <person name="Hatcher P."/>
            <person name="Jogdeo S."/>
            <person name="Krijgsveld J."/>
            <person name="Kriventseva E.V."/>
            <person name="Kultz D."/>
            <person name="Laforsch C."/>
            <person name="Lindquist E."/>
            <person name="Lopez J."/>
            <person name="Manak J.R."/>
            <person name="Muller J."/>
            <person name="Pangilinan J."/>
            <person name="Patwardhan R.P."/>
            <person name="Pitluck S."/>
            <person name="Pritham E.J."/>
            <person name="Rechtsteiner A."/>
            <person name="Rho M."/>
            <person name="Rogozin I.B."/>
            <person name="Sakarya O."/>
            <person name="Salamov A."/>
            <person name="Schaack S."/>
            <person name="Shapiro H."/>
            <person name="Shiga Y."/>
            <person name="Skalitzky C."/>
            <person name="Smith Z."/>
            <person name="Souvorov A."/>
            <person name="Sung W."/>
            <person name="Tang Z."/>
            <person name="Tsuchiya D."/>
            <person name="Tu H."/>
            <person name="Vos H."/>
            <person name="Wang M."/>
            <person name="Wolf Y.I."/>
            <person name="Yamagata H."/>
            <person name="Yamada T."/>
            <person name="Ye Y."/>
            <person name="Shaw J.R."/>
            <person name="Andrews J."/>
            <person name="Crease T.J."/>
            <person name="Tang H."/>
            <person name="Lucas S.M."/>
            <person name="Robertson H.M."/>
            <person name="Bork P."/>
            <person name="Koonin E.V."/>
            <person name="Zdobnov E.M."/>
            <person name="Grigoriev I.V."/>
            <person name="Lynch M."/>
            <person name="Boore J.L."/>
        </authorList>
    </citation>
    <scope>NUCLEOTIDE SEQUENCE [LARGE SCALE GENOMIC DNA]</scope>
</reference>
<evidence type="ECO:0000256" key="7">
    <source>
        <dbReference type="SAM" id="MobiDB-lite"/>
    </source>
</evidence>
<dbReference type="InterPro" id="IPR001680">
    <property type="entry name" value="WD40_rpt"/>
</dbReference>
<dbReference type="InterPro" id="IPR015943">
    <property type="entry name" value="WD40/YVTN_repeat-like_dom_sf"/>
</dbReference>
<dbReference type="InParanoid" id="E9GF06"/>
<feature type="compositionally biased region" description="Basic and acidic residues" evidence="7">
    <location>
        <begin position="76"/>
        <end position="86"/>
    </location>
</feature>
<keyword evidence="2 6" id="KW-0853">WD repeat</keyword>
<evidence type="ECO:0000256" key="6">
    <source>
        <dbReference type="PROSITE-ProRule" id="PRU00221"/>
    </source>
</evidence>
<evidence type="ECO:0000256" key="2">
    <source>
        <dbReference type="ARBA" id="ARBA00022574"/>
    </source>
</evidence>
<dbReference type="KEGG" id="dpx:DAPPUDRAFT_195849"/>
<dbReference type="PANTHER" id="PTHR22836:SF0">
    <property type="entry name" value="PRE-MRNA 3' END PROCESSING PROTEIN WDR33"/>
    <property type="match status" value="1"/>
</dbReference>
<sequence length="546" mass="61468">MATQMAYYPGANGMNQSPFQSRHATGPSQSPANAGNNSFLGAGLPRIVPGSEPLRPPIPPGRHMFHPFNRPYPKPGQDRSDYDSKQLRKSSMRKTVDYYSSVIRMLETRVWQRDARDRRSLQPDVCYYPEMVPPSCYLDTPSNAITTRFTKVATNKIRCPVFCLTWTPEGRRLITGASSGEFTLWNGLTFNFETILQAHDSPVRSMVWSHNDIWMVTGDHGGYIKYWQSNMNNVKMFQAHKEAIRGISFSPTDQKLASCSDDGTVRIWDFVRCQEEKILRGHGADVKCVDWHPQKGLVISGSKDNQQPVKLWDPKSGQSLATLHAHKSTVMDAKWNKNGQWLITASRDHLIKLFDIRRLDQELQTFRGHKKEASCLSWHPFHEELFCSGGSDGAIFFWNVGTDKEVGAIDQAHESLIWSLAWHPIGHILCSGSNDHTSKFWTRNRPGDKMRDKYNLNTLPPGVMPEDAELLDDHHAPNIPGMGPEDKVEAEGGDGQLGQSSLSLLSAGMIPGLDVEPLAQDVKPIKKVPYAKPIPRHFQAQWNESS</sequence>
<dbReference type="InterPro" id="IPR020472">
    <property type="entry name" value="WD40_PAC1"/>
</dbReference>
<feature type="repeat" description="WD" evidence="6">
    <location>
        <begin position="410"/>
        <end position="441"/>
    </location>
</feature>
<dbReference type="PhylomeDB" id="E9GF06"/>
<dbReference type="eggNOG" id="KOG0284">
    <property type="taxonomic scope" value="Eukaryota"/>
</dbReference>
<dbReference type="InterPro" id="IPR036322">
    <property type="entry name" value="WD40_repeat_dom_sf"/>
</dbReference>
<dbReference type="Gene3D" id="2.130.10.10">
    <property type="entry name" value="YVTN repeat-like/Quinoprotein amine dehydrogenase"/>
    <property type="match status" value="3"/>
</dbReference>
<dbReference type="FunFam" id="2.130.10.10:FF:000069">
    <property type="entry name" value="WD repeat domain 33"/>
    <property type="match status" value="1"/>
</dbReference>
<dbReference type="SMART" id="SM00320">
    <property type="entry name" value="WD40"/>
    <property type="match status" value="7"/>
</dbReference>
<accession>E9GF06</accession>
<feature type="non-terminal residue" evidence="8">
    <location>
        <position position="546"/>
    </location>
</feature>
<feature type="repeat" description="WD" evidence="6">
    <location>
        <begin position="161"/>
        <end position="186"/>
    </location>
</feature>
<dbReference type="PROSITE" id="PS50294">
    <property type="entry name" value="WD_REPEATS_REGION"/>
    <property type="match status" value="4"/>
</dbReference>
<proteinExistence type="predicted"/>
<name>E9GF06_DAPPU</name>
<dbReference type="GO" id="GO:0005847">
    <property type="term" value="C:mRNA cleavage and polyadenylation specificity factor complex"/>
    <property type="evidence" value="ECO:0000318"/>
    <property type="project" value="GO_Central"/>
</dbReference>
<dbReference type="GO" id="GO:0031124">
    <property type="term" value="P:mRNA 3'-end processing"/>
    <property type="evidence" value="ECO:0007669"/>
    <property type="project" value="InterPro"/>
</dbReference>
<dbReference type="OrthoDB" id="16717at2759"/>
<dbReference type="EMBL" id="GL732541">
    <property type="protein sequence ID" value="EFX81923.1"/>
    <property type="molecule type" value="Genomic_DNA"/>
</dbReference>
<feature type="repeat" description="WD" evidence="6">
    <location>
        <begin position="237"/>
        <end position="269"/>
    </location>
</feature>
<feature type="repeat" description="WD" evidence="6">
    <location>
        <begin position="366"/>
        <end position="408"/>
    </location>
</feature>
<feature type="repeat" description="WD" evidence="6">
    <location>
        <begin position="279"/>
        <end position="305"/>
    </location>
</feature>
<feature type="repeat" description="WD" evidence="6">
    <location>
        <begin position="196"/>
        <end position="228"/>
    </location>
</feature>
<dbReference type="SUPFAM" id="SSF50978">
    <property type="entry name" value="WD40 repeat-like"/>
    <property type="match status" value="1"/>
</dbReference>
<evidence type="ECO:0000256" key="4">
    <source>
        <dbReference type="ARBA" id="ARBA00022737"/>
    </source>
</evidence>
<feature type="region of interest" description="Disordered" evidence="7">
    <location>
        <begin position="8"/>
        <end position="89"/>
    </location>
</feature>
<dbReference type="PANTHER" id="PTHR22836">
    <property type="entry name" value="WD40 REPEAT PROTEIN"/>
    <property type="match status" value="1"/>
</dbReference>
<dbReference type="Pfam" id="PF00400">
    <property type="entry name" value="WD40"/>
    <property type="match status" value="7"/>
</dbReference>
<keyword evidence="3" id="KW-0507">mRNA processing</keyword>
<feature type="region of interest" description="Disordered" evidence="7">
    <location>
        <begin position="474"/>
        <end position="499"/>
    </location>
</feature>
<dbReference type="CDD" id="cd00200">
    <property type="entry name" value="WD40"/>
    <property type="match status" value="1"/>
</dbReference>
<dbReference type="FunFam" id="2.130.10.10:FF:000077">
    <property type="entry name" value="WD repeat domain 33"/>
    <property type="match status" value="1"/>
</dbReference>
<dbReference type="Proteomes" id="UP000000305">
    <property type="component" value="Unassembled WGS sequence"/>
</dbReference>
<keyword evidence="4" id="KW-0677">Repeat</keyword>
<keyword evidence="5" id="KW-0539">Nucleus</keyword>
<protein>
    <submittedName>
        <fullName evidence="8">Uncharacterized protein</fullName>
    </submittedName>
</protein>
<keyword evidence="9" id="KW-1185">Reference proteome</keyword>